<evidence type="ECO:0000313" key="8">
    <source>
        <dbReference type="Proteomes" id="UP000737018"/>
    </source>
</evidence>
<keyword evidence="2 4" id="KW-0863">Zinc-finger</keyword>
<feature type="domain" description="GRF-type" evidence="6">
    <location>
        <begin position="58"/>
        <end position="100"/>
    </location>
</feature>
<evidence type="ECO:0000256" key="4">
    <source>
        <dbReference type="PROSITE-ProRule" id="PRU01343"/>
    </source>
</evidence>
<keyword evidence="1" id="KW-0479">Metal-binding</keyword>
<dbReference type="OrthoDB" id="1574521at2759"/>
<evidence type="ECO:0000259" key="6">
    <source>
        <dbReference type="PROSITE" id="PS51999"/>
    </source>
</evidence>
<feature type="transmembrane region" description="Helical" evidence="5">
    <location>
        <begin position="140"/>
        <end position="157"/>
    </location>
</feature>
<gene>
    <name evidence="7" type="ORF">CMV_002810</name>
</gene>
<accession>A0A8J4RPR7</accession>
<organism evidence="7 8">
    <name type="scientific">Castanea mollissima</name>
    <name type="common">Chinese chestnut</name>
    <dbReference type="NCBI Taxonomy" id="60419"/>
    <lineage>
        <taxon>Eukaryota</taxon>
        <taxon>Viridiplantae</taxon>
        <taxon>Streptophyta</taxon>
        <taxon>Embryophyta</taxon>
        <taxon>Tracheophyta</taxon>
        <taxon>Spermatophyta</taxon>
        <taxon>Magnoliopsida</taxon>
        <taxon>eudicotyledons</taxon>
        <taxon>Gunneridae</taxon>
        <taxon>Pentapetalae</taxon>
        <taxon>rosids</taxon>
        <taxon>fabids</taxon>
        <taxon>Fagales</taxon>
        <taxon>Fagaceae</taxon>
        <taxon>Castanea</taxon>
    </lineage>
</organism>
<evidence type="ECO:0000313" key="7">
    <source>
        <dbReference type="EMBL" id="KAF3973785.1"/>
    </source>
</evidence>
<protein>
    <recommendedName>
        <fullName evidence="6">GRF-type domain-containing protein</fullName>
    </recommendedName>
</protein>
<comment type="caution">
    <text evidence="7">The sequence shown here is derived from an EMBL/GenBank/DDBJ whole genome shotgun (WGS) entry which is preliminary data.</text>
</comment>
<dbReference type="Pfam" id="PF06839">
    <property type="entry name" value="Zn_ribbon_GRF"/>
    <property type="match status" value="1"/>
</dbReference>
<name>A0A8J4RPR7_9ROSI</name>
<dbReference type="AlphaFoldDB" id="A0A8J4RPR7"/>
<evidence type="ECO:0000256" key="3">
    <source>
        <dbReference type="ARBA" id="ARBA00022833"/>
    </source>
</evidence>
<keyword evidence="5" id="KW-0812">Transmembrane</keyword>
<evidence type="ECO:0000256" key="2">
    <source>
        <dbReference type="ARBA" id="ARBA00022771"/>
    </source>
</evidence>
<dbReference type="PROSITE" id="PS51999">
    <property type="entry name" value="ZF_GRF"/>
    <property type="match status" value="1"/>
</dbReference>
<keyword evidence="5" id="KW-0472">Membrane</keyword>
<reference evidence="7" key="1">
    <citation type="submission" date="2020-03" db="EMBL/GenBank/DDBJ databases">
        <title>Castanea mollissima Vanexum genome sequencing.</title>
        <authorList>
            <person name="Staton M."/>
        </authorList>
    </citation>
    <scope>NUCLEOTIDE SEQUENCE</scope>
    <source>
        <tissue evidence="7">Leaf</tissue>
    </source>
</reference>
<feature type="transmembrane region" description="Helical" evidence="5">
    <location>
        <begin position="177"/>
        <end position="201"/>
    </location>
</feature>
<sequence length="203" mass="22426">MGEGEAADDQTPFFQTQSAEHPLKRTDYMDILHQHHQPSTMSSSTSSHALGSPWMRFCHCGKIAPVKTSWTGENIGRRFWTCEKHGVDDTCGYFVWLDPPTCARGRELVPWLREKIDSLEKEVAAAHAKEKNYRINTKDGMILCFCTFALIGFNIGLGESASGSGLKDNGAVAVIEFAVVMVNVVKVVVVMVMVMVMVMVLGV</sequence>
<dbReference type="Proteomes" id="UP000737018">
    <property type="component" value="Unassembled WGS sequence"/>
</dbReference>
<dbReference type="InterPro" id="IPR010666">
    <property type="entry name" value="Znf_GRF"/>
</dbReference>
<keyword evidence="3" id="KW-0862">Zinc</keyword>
<evidence type="ECO:0000256" key="1">
    <source>
        <dbReference type="ARBA" id="ARBA00022723"/>
    </source>
</evidence>
<keyword evidence="5" id="KW-1133">Transmembrane helix</keyword>
<proteinExistence type="predicted"/>
<evidence type="ECO:0000256" key="5">
    <source>
        <dbReference type="SAM" id="Phobius"/>
    </source>
</evidence>
<dbReference type="PANTHER" id="PTHR33248">
    <property type="entry name" value="ZINC ION-BINDING PROTEIN"/>
    <property type="match status" value="1"/>
</dbReference>
<dbReference type="GO" id="GO:0008270">
    <property type="term" value="F:zinc ion binding"/>
    <property type="evidence" value="ECO:0007669"/>
    <property type="project" value="UniProtKB-KW"/>
</dbReference>
<keyword evidence="8" id="KW-1185">Reference proteome</keyword>
<dbReference type="EMBL" id="JRKL02000210">
    <property type="protein sequence ID" value="KAF3973785.1"/>
    <property type="molecule type" value="Genomic_DNA"/>
</dbReference>